<evidence type="ECO:0000256" key="1">
    <source>
        <dbReference type="SAM" id="MobiDB-lite"/>
    </source>
</evidence>
<accession>A0A3E2HG91</accession>
<feature type="region of interest" description="Disordered" evidence="1">
    <location>
        <begin position="69"/>
        <end position="105"/>
    </location>
</feature>
<dbReference type="Proteomes" id="UP000258309">
    <property type="component" value="Unassembled WGS sequence"/>
</dbReference>
<feature type="non-terminal residue" evidence="2">
    <location>
        <position position="200"/>
    </location>
</feature>
<sequence length="200" mass="23508">MKERIKPDYIPDQKPAISYLDPFTTIPNEDDLKFPPIVIENYNIPQGRYPFRFKKERFENIKKPFRRPNAFGEAESSKSRSRRSAYSHSSSSSLTPYQNHHHQPQQLYPADCHSETAEQRQGHERFQRELLDRKDLPIPDLLCPASWKGGPRKQILWRMLMDLPLFDAPGDEYVSGPFSDEEEGEESDPYGHRKMRCTRQ</sequence>
<name>A0A3E2HG91_SCYLI</name>
<reference evidence="2 3" key="1">
    <citation type="submission" date="2018-05" db="EMBL/GenBank/DDBJ databases">
        <title>Draft genome sequence of Scytalidium lignicola DSM 105466, a ubiquitous saprotrophic fungus.</title>
        <authorList>
            <person name="Buettner E."/>
            <person name="Gebauer A.M."/>
            <person name="Hofrichter M."/>
            <person name="Liers C."/>
            <person name="Kellner H."/>
        </authorList>
    </citation>
    <scope>NUCLEOTIDE SEQUENCE [LARGE SCALE GENOMIC DNA]</scope>
    <source>
        <strain evidence="2 3">DSM 105466</strain>
    </source>
</reference>
<dbReference type="EMBL" id="NCSJ02000062">
    <property type="protein sequence ID" value="RFU32071.1"/>
    <property type="molecule type" value="Genomic_DNA"/>
</dbReference>
<comment type="caution">
    <text evidence="2">The sequence shown here is derived from an EMBL/GenBank/DDBJ whole genome shotgun (WGS) entry which is preliminary data.</text>
</comment>
<keyword evidence="3" id="KW-1185">Reference proteome</keyword>
<dbReference type="AlphaFoldDB" id="A0A3E2HG91"/>
<evidence type="ECO:0000313" key="3">
    <source>
        <dbReference type="Proteomes" id="UP000258309"/>
    </source>
</evidence>
<feature type="non-terminal residue" evidence="2">
    <location>
        <position position="1"/>
    </location>
</feature>
<organism evidence="2 3">
    <name type="scientific">Scytalidium lignicola</name>
    <name type="common">Hyphomycete</name>
    <dbReference type="NCBI Taxonomy" id="5539"/>
    <lineage>
        <taxon>Eukaryota</taxon>
        <taxon>Fungi</taxon>
        <taxon>Dikarya</taxon>
        <taxon>Ascomycota</taxon>
        <taxon>Pezizomycotina</taxon>
        <taxon>Leotiomycetes</taxon>
        <taxon>Leotiomycetes incertae sedis</taxon>
        <taxon>Scytalidium</taxon>
    </lineage>
</organism>
<gene>
    <name evidence="2" type="ORF">B7463_g4249</name>
</gene>
<feature type="compositionally biased region" description="Acidic residues" evidence="1">
    <location>
        <begin position="179"/>
        <end position="188"/>
    </location>
</feature>
<evidence type="ECO:0000313" key="2">
    <source>
        <dbReference type="EMBL" id="RFU32071.1"/>
    </source>
</evidence>
<protein>
    <submittedName>
        <fullName evidence="2">Uncharacterized protein</fullName>
    </submittedName>
</protein>
<proteinExistence type="predicted"/>
<feature type="region of interest" description="Disordered" evidence="1">
    <location>
        <begin position="172"/>
        <end position="200"/>
    </location>
</feature>